<keyword evidence="1" id="KW-0732">Signal</keyword>
<evidence type="ECO:0000313" key="4">
    <source>
        <dbReference type="Proteomes" id="UP000095094"/>
    </source>
</evidence>
<reference evidence="4" key="1">
    <citation type="submission" date="2016-09" db="EMBL/GenBank/DDBJ databases">
        <authorList>
            <person name="Gulvik C.A."/>
        </authorList>
    </citation>
    <scope>NUCLEOTIDE SEQUENCE [LARGE SCALE GENOMIC DNA]</scope>
    <source>
        <strain evidence="4">LMG 8895</strain>
    </source>
</reference>
<dbReference type="InterPro" id="IPR027954">
    <property type="entry name" value="Transcobalamin-like_C"/>
</dbReference>
<dbReference type="EMBL" id="MIJY01000001">
    <property type="protein sequence ID" value="OEG20742.1"/>
    <property type="molecule type" value="Genomic_DNA"/>
</dbReference>
<keyword evidence="4" id="KW-1185">Reference proteome</keyword>
<dbReference type="Proteomes" id="UP000095094">
    <property type="component" value="Unassembled WGS sequence"/>
</dbReference>
<gene>
    <name evidence="3" type="ORF">BCR25_02705</name>
</gene>
<evidence type="ECO:0000259" key="2">
    <source>
        <dbReference type="Pfam" id="PF14478"/>
    </source>
</evidence>
<accession>A0A1E5H762</accession>
<evidence type="ECO:0000313" key="3">
    <source>
        <dbReference type="EMBL" id="OEG20742.1"/>
    </source>
</evidence>
<protein>
    <recommendedName>
        <fullName evidence="2">Transcobalamin-like C-terminal domain-containing protein</fullName>
    </recommendedName>
</protein>
<comment type="caution">
    <text evidence="3">The sequence shown here is derived from an EMBL/GenBank/DDBJ whole genome shotgun (WGS) entry which is preliminary data.</text>
</comment>
<sequence length="127" mass="14487">MKKLMRAVLILVGIFALSACSKPTDKKETEATKEARAKITIILKEDDKEFDKKEVEVQKNESLQTVMEKNFKVDMDKDFLVGIDGHKQDAKASKYWLYDIDGKQPDVGAVEYFPKNGETVTWSLNKL</sequence>
<feature type="signal peptide" evidence="1">
    <location>
        <begin position="1"/>
        <end position="21"/>
    </location>
</feature>
<proteinExistence type="predicted"/>
<evidence type="ECO:0000256" key="1">
    <source>
        <dbReference type="SAM" id="SignalP"/>
    </source>
</evidence>
<dbReference type="Gene3D" id="2.170.130.30">
    <property type="match status" value="1"/>
</dbReference>
<dbReference type="PROSITE" id="PS51257">
    <property type="entry name" value="PROKAR_LIPOPROTEIN"/>
    <property type="match status" value="1"/>
</dbReference>
<name>A0A1E5H762_9ENTE</name>
<feature type="domain" description="Transcobalamin-like C-terminal" evidence="2">
    <location>
        <begin position="61"/>
        <end position="125"/>
    </location>
</feature>
<organism evidence="3 4">
    <name type="scientific">Enterococcus termitis</name>
    <dbReference type="NCBI Taxonomy" id="332950"/>
    <lineage>
        <taxon>Bacteria</taxon>
        <taxon>Bacillati</taxon>
        <taxon>Bacillota</taxon>
        <taxon>Bacilli</taxon>
        <taxon>Lactobacillales</taxon>
        <taxon>Enterococcaceae</taxon>
        <taxon>Enterococcus</taxon>
    </lineage>
</organism>
<dbReference type="OrthoDB" id="2870483at2"/>
<dbReference type="Pfam" id="PF14478">
    <property type="entry name" value="DUF4430"/>
    <property type="match status" value="1"/>
</dbReference>
<dbReference type="AlphaFoldDB" id="A0A1E5H762"/>
<dbReference type="RefSeq" id="WP_069662050.1">
    <property type="nucleotide sequence ID" value="NZ_JBHUJJ010000001.1"/>
</dbReference>
<feature type="chain" id="PRO_5038882204" description="Transcobalamin-like C-terminal domain-containing protein" evidence="1">
    <location>
        <begin position="22"/>
        <end position="127"/>
    </location>
</feature>